<proteinExistence type="predicted"/>
<accession>X0L324</accession>
<reference evidence="1" key="2">
    <citation type="submission" date="2012-05" db="EMBL/GenBank/DDBJ databases">
        <title>The Genome Annotation of Fusarium oxysporum Cotton.</title>
        <authorList>
            <consortium name="The Broad Institute Genomics Platform"/>
            <person name="Ma L.-J."/>
            <person name="Corby-Kistler H."/>
            <person name="Broz K."/>
            <person name="Gale L.R."/>
            <person name="Jonkers W."/>
            <person name="O'Donnell K."/>
            <person name="Ploetz R."/>
            <person name="Steinberg C."/>
            <person name="Schwartz D.C."/>
            <person name="VanEtten H."/>
            <person name="Zhou S."/>
            <person name="Young S.K."/>
            <person name="Zeng Q."/>
            <person name="Gargeya S."/>
            <person name="Fitzgerald M."/>
            <person name="Abouelleil A."/>
            <person name="Alvarado L."/>
            <person name="Chapman S.B."/>
            <person name="Gainer-Dewar J."/>
            <person name="Goldberg J."/>
            <person name="Griggs A."/>
            <person name="Gujja S."/>
            <person name="Hansen M."/>
            <person name="Howarth C."/>
            <person name="Imamovic A."/>
            <person name="Ireland A."/>
            <person name="Larimer J."/>
            <person name="McCowan C."/>
            <person name="Murphy C."/>
            <person name="Pearson M."/>
            <person name="Poon T.W."/>
            <person name="Priest M."/>
            <person name="Roberts A."/>
            <person name="Saif S."/>
            <person name="Shea T."/>
            <person name="Sykes S."/>
            <person name="Wortman J."/>
            <person name="Nusbaum C."/>
            <person name="Birren B."/>
        </authorList>
    </citation>
    <scope>NUCLEOTIDE SEQUENCE</scope>
    <source>
        <strain evidence="1">25433</strain>
    </source>
</reference>
<dbReference type="OrthoDB" id="5064780at2759"/>
<evidence type="ECO:0000313" key="1">
    <source>
        <dbReference type="EMBL" id="EXM15351.1"/>
    </source>
</evidence>
<reference evidence="1" key="1">
    <citation type="submission" date="2011-11" db="EMBL/GenBank/DDBJ databases">
        <title>The Genome Sequence of Fusarium oxysporum Cotton.</title>
        <authorList>
            <consortium name="The Broad Institute Genome Sequencing Platform"/>
            <person name="Ma L.-J."/>
            <person name="Gale L.R."/>
            <person name="Schwartz D.C."/>
            <person name="Zhou S."/>
            <person name="Corby-Kistler H."/>
            <person name="Young S.K."/>
            <person name="Zeng Q."/>
            <person name="Gargeya S."/>
            <person name="Fitzgerald M."/>
            <person name="Haas B."/>
            <person name="Abouelleil A."/>
            <person name="Alvarado L."/>
            <person name="Arachchi H.M."/>
            <person name="Berlin A."/>
            <person name="Brown A."/>
            <person name="Chapman S.B."/>
            <person name="Chen Z."/>
            <person name="Dunbar C."/>
            <person name="Freedman E."/>
            <person name="Gearin G."/>
            <person name="Goldberg J."/>
            <person name="Griggs A."/>
            <person name="Gujja S."/>
            <person name="Heiman D."/>
            <person name="Howarth C."/>
            <person name="Larson L."/>
            <person name="Lui A."/>
            <person name="MacDonald P.J.P."/>
            <person name="Montmayeur A."/>
            <person name="Murphy C."/>
            <person name="Neiman D."/>
            <person name="Pearson M."/>
            <person name="Priest M."/>
            <person name="Roberts A."/>
            <person name="Saif S."/>
            <person name="Shea T."/>
            <person name="Shenoy N."/>
            <person name="Sisk P."/>
            <person name="Stolte C."/>
            <person name="Sykes S."/>
            <person name="Wortman J."/>
            <person name="Nusbaum C."/>
            <person name="Birren B."/>
        </authorList>
    </citation>
    <scope>NUCLEOTIDE SEQUENCE [LARGE SCALE GENOMIC DNA]</scope>
    <source>
        <strain evidence="1">25433</strain>
    </source>
</reference>
<dbReference type="HOGENOM" id="CLU_1517915_0_0_1"/>
<dbReference type="PANTHER" id="PTHR10762">
    <property type="entry name" value="DIPHTHAMIDE BIOSYNTHESIS PROTEIN"/>
    <property type="match status" value="1"/>
</dbReference>
<dbReference type="AlphaFoldDB" id="X0L324"/>
<gene>
    <name evidence="1" type="ORF">FOTG_16318</name>
</gene>
<dbReference type="GO" id="GO:0090560">
    <property type="term" value="F:2-(3-amino-3-carboxypropyl)histidine synthase activity"/>
    <property type="evidence" value="ECO:0007669"/>
    <property type="project" value="InterPro"/>
</dbReference>
<dbReference type="Pfam" id="PF01866">
    <property type="entry name" value="Diphthamide_syn"/>
    <property type="match status" value="1"/>
</dbReference>
<dbReference type="NCBIfam" id="TIGR00322">
    <property type="entry name" value="diphth2_R"/>
    <property type="match status" value="1"/>
</dbReference>
<protein>
    <submittedName>
        <fullName evidence="1">Uncharacterized protein</fullName>
    </submittedName>
</protein>
<name>X0L324_FUSOX</name>
<sequence length="177" mass="19316">MFVGRRTAAEAGAPRFWDQVPKEILGDPNLKAAIALLQANYNEGLFLFASTFSHILVQLCPGIQRLMGDITYGACYIDDYTARALGYDLLVPYSHDCLIPVEVTKTKVLYVFVDIGINASHILASLERNFSSSNQCCVWIRNRDVLGPRSWLSLSGIQGAGGKTSRVTVLVSSCGIA</sequence>
<dbReference type="InterPro" id="IPR016435">
    <property type="entry name" value="DPH1/DPH2"/>
</dbReference>
<dbReference type="Gene3D" id="3.40.50.11840">
    <property type="entry name" value="Diphthamide synthesis DPH1/DPH2 domain 1"/>
    <property type="match status" value="1"/>
</dbReference>
<dbReference type="PANTHER" id="PTHR10762:SF1">
    <property type="entry name" value="2-(3-AMINO-3-CARBOXYPROPYL)HISTIDINE SYNTHASE SUBUNIT 1"/>
    <property type="match status" value="1"/>
</dbReference>
<dbReference type="EMBL" id="JH658024">
    <property type="protein sequence ID" value="EXM15351.1"/>
    <property type="molecule type" value="Genomic_DNA"/>
</dbReference>
<dbReference type="GO" id="GO:0017183">
    <property type="term" value="P:protein histidyl modification to diphthamide"/>
    <property type="evidence" value="ECO:0007669"/>
    <property type="project" value="InterPro"/>
</dbReference>
<dbReference type="InterPro" id="IPR042263">
    <property type="entry name" value="DPH1/DPH2_1"/>
</dbReference>
<dbReference type="Proteomes" id="UP000030701">
    <property type="component" value="Unassembled WGS sequence"/>
</dbReference>
<organism evidence="1">
    <name type="scientific">Fusarium oxysporum f. sp. vasinfectum 25433</name>
    <dbReference type="NCBI Taxonomy" id="1089449"/>
    <lineage>
        <taxon>Eukaryota</taxon>
        <taxon>Fungi</taxon>
        <taxon>Dikarya</taxon>
        <taxon>Ascomycota</taxon>
        <taxon>Pezizomycotina</taxon>
        <taxon>Sordariomycetes</taxon>
        <taxon>Hypocreomycetidae</taxon>
        <taxon>Hypocreales</taxon>
        <taxon>Nectriaceae</taxon>
        <taxon>Fusarium</taxon>
        <taxon>Fusarium oxysporum species complex</taxon>
    </lineage>
</organism>